<dbReference type="AlphaFoldDB" id="A0A8H7D074"/>
<comment type="caution">
    <text evidence="2">The sequence shown here is derived from an EMBL/GenBank/DDBJ whole genome shotgun (WGS) entry which is preliminary data.</text>
</comment>
<sequence>MFSDGSEHSVPFLGYNSASAGGRRHEGGCLWKAFASRCLWTRAKSAATPELIGWPGIVILGQLTLQTSAWGFFLLLQYRGGIALPYELAAWAKANPHTVEWVSTQLATILAFLSTLLFSWGVRQSITLRLRGDGMTFAAFISFIHISARSLILNPRKLKFSLISLSIIILTGVQTAGWSALITPRAVVINTALIGHEIDLSSPLLEQMQNNDALTYCVLNATSGPSFMVGQTESGYAAVKGHLSFPATFTLMDQSFNLSTGGILPLTLSSLNASTWFFNATTIPATVRPAVDLPKGLGSSYSLNQQGFTADVSCQFQDPKEIPGLFFTNNTVRDWIDTQNLPFGISYSDLYSDILLAVPFLNSSVAYTLVDSPNYILMVACPSPDNYQLIFYADQGGIYRFMKTTVCTVSPKITNVDVRYSDAINTWTRPNAKAADVLAAPTLSALATLYEMVYFSQAIVSNSMGDKLSSLIAEVDGNTFTEDTTLRTTEEYIRGVTQFSASVFRACLSSNKDFLDALPSSMTVPTSGMYYSDTIGWLRASHVTFLELLPGTIVAFLTIYAVVVAVARHARDPKGDYFDPSDPMHLVAASAAGDLNNVFMGTKEKDIIAVEDVNVSLNTIPGRGPVLIHGTV</sequence>
<gene>
    <name evidence="2" type="ORF">MVEN_01124200</name>
</gene>
<feature type="transmembrane region" description="Helical" evidence="1">
    <location>
        <begin position="99"/>
        <end position="122"/>
    </location>
</feature>
<keyword evidence="1" id="KW-0472">Membrane</keyword>
<keyword evidence="1" id="KW-0812">Transmembrane</keyword>
<feature type="transmembrane region" description="Helical" evidence="1">
    <location>
        <begin position="134"/>
        <end position="153"/>
    </location>
</feature>
<feature type="transmembrane region" description="Helical" evidence="1">
    <location>
        <begin position="160"/>
        <end position="181"/>
    </location>
</feature>
<feature type="transmembrane region" description="Helical" evidence="1">
    <location>
        <begin position="52"/>
        <end position="78"/>
    </location>
</feature>
<evidence type="ECO:0000313" key="3">
    <source>
        <dbReference type="Proteomes" id="UP000620124"/>
    </source>
</evidence>
<protein>
    <submittedName>
        <fullName evidence="2">Uncharacterized protein</fullName>
    </submittedName>
</protein>
<name>A0A8H7D074_9AGAR</name>
<evidence type="ECO:0000256" key="1">
    <source>
        <dbReference type="SAM" id="Phobius"/>
    </source>
</evidence>
<keyword evidence="1" id="KW-1133">Transmembrane helix</keyword>
<keyword evidence="3" id="KW-1185">Reference proteome</keyword>
<reference evidence="2" key="1">
    <citation type="submission" date="2020-05" db="EMBL/GenBank/DDBJ databases">
        <title>Mycena genomes resolve the evolution of fungal bioluminescence.</title>
        <authorList>
            <person name="Tsai I.J."/>
        </authorList>
    </citation>
    <scope>NUCLEOTIDE SEQUENCE</scope>
    <source>
        <strain evidence="2">CCC161011</strain>
    </source>
</reference>
<feature type="transmembrane region" description="Helical" evidence="1">
    <location>
        <begin position="548"/>
        <end position="567"/>
    </location>
</feature>
<accession>A0A8H7D074</accession>
<dbReference type="Proteomes" id="UP000620124">
    <property type="component" value="Unassembled WGS sequence"/>
</dbReference>
<dbReference type="OrthoDB" id="3351168at2759"/>
<dbReference type="EMBL" id="JACAZI010000008">
    <property type="protein sequence ID" value="KAF7354356.1"/>
    <property type="molecule type" value="Genomic_DNA"/>
</dbReference>
<organism evidence="2 3">
    <name type="scientific">Mycena venus</name>
    <dbReference type="NCBI Taxonomy" id="2733690"/>
    <lineage>
        <taxon>Eukaryota</taxon>
        <taxon>Fungi</taxon>
        <taxon>Dikarya</taxon>
        <taxon>Basidiomycota</taxon>
        <taxon>Agaricomycotina</taxon>
        <taxon>Agaricomycetes</taxon>
        <taxon>Agaricomycetidae</taxon>
        <taxon>Agaricales</taxon>
        <taxon>Marasmiineae</taxon>
        <taxon>Mycenaceae</taxon>
        <taxon>Mycena</taxon>
    </lineage>
</organism>
<evidence type="ECO:0000313" key="2">
    <source>
        <dbReference type="EMBL" id="KAF7354356.1"/>
    </source>
</evidence>
<proteinExistence type="predicted"/>